<proteinExistence type="predicted"/>
<name>A0A015W6L3_BACFG</name>
<comment type="caution">
    <text evidence="1">The sequence shown here is derived from an EMBL/GenBank/DDBJ whole genome shotgun (WGS) entry which is preliminary data.</text>
</comment>
<dbReference type="RefSeq" id="WP_005783777.1">
    <property type="nucleotide sequence ID" value="NZ_JGCY01000219.1"/>
</dbReference>
<dbReference type="GeneID" id="60368306"/>
<sequence>MKVKRFVLCLFMLTLIGGICFISCGNTSKAKAESDVAAETAEETFQSFLKKFTSSASFQYTRVKFPLKTPITLMTDDGNSEKTFPFTQEKWPLLDAETLKEERITQEEGGIYVSKFTVNEPTHKEFEAGYEESEVDLRVIFDLIDGKWYVTDCYTGWYGYDLPIDDLNETVKQVKEENDTFKELHP</sequence>
<evidence type="ECO:0000313" key="2">
    <source>
        <dbReference type="Proteomes" id="UP000020529"/>
    </source>
</evidence>
<dbReference type="Proteomes" id="UP000020529">
    <property type="component" value="Unassembled WGS sequence"/>
</dbReference>
<dbReference type="AlphaFoldDB" id="A0A015W6L3"/>
<reference evidence="1 2" key="1">
    <citation type="submission" date="2014-02" db="EMBL/GenBank/DDBJ databases">
        <authorList>
            <person name="Sears C."/>
            <person name="Carroll K."/>
            <person name="Sack B.R."/>
            <person name="Qadri F."/>
            <person name="Myers L.L."/>
            <person name="Chung G.-T."/>
            <person name="Escheverria P."/>
            <person name="Fraser C.M."/>
            <person name="Sadzewicz L."/>
            <person name="Shefchek K.A."/>
            <person name="Tallon L."/>
            <person name="Das S.P."/>
            <person name="Daugherty S."/>
            <person name="Mongodin E.F."/>
        </authorList>
    </citation>
    <scope>NUCLEOTIDE SEQUENCE [LARGE SCALE GENOMIC DNA]</scope>
    <source>
        <strain evidence="2">3988T(B)14</strain>
    </source>
</reference>
<protein>
    <recommendedName>
        <fullName evidence="3">DUF4348 domain-containing protein</fullName>
    </recommendedName>
</protein>
<dbReference type="Gene3D" id="3.10.450.410">
    <property type="match status" value="1"/>
</dbReference>
<dbReference type="PATRIC" id="fig|1339315.3.peg.918"/>
<dbReference type="EMBL" id="JGCY01000219">
    <property type="protein sequence ID" value="EXY76110.1"/>
    <property type="molecule type" value="Genomic_DNA"/>
</dbReference>
<accession>A0A015W6L3</accession>
<dbReference type="Pfam" id="PF22057">
    <property type="entry name" value="BACOVA_00961-like"/>
    <property type="match status" value="1"/>
</dbReference>
<evidence type="ECO:0008006" key="3">
    <source>
        <dbReference type="Google" id="ProtNLM"/>
    </source>
</evidence>
<gene>
    <name evidence="1" type="ORF">M124_0101</name>
</gene>
<evidence type="ECO:0000313" key="1">
    <source>
        <dbReference type="EMBL" id="EXY76110.1"/>
    </source>
</evidence>
<dbReference type="InterPro" id="IPR054298">
    <property type="entry name" value="BACOVA_00961-like"/>
</dbReference>
<organism evidence="1 2">
    <name type="scientific">Bacteroides fragilis str. 3988T(B)14</name>
    <dbReference type="NCBI Taxonomy" id="1339315"/>
    <lineage>
        <taxon>Bacteria</taxon>
        <taxon>Pseudomonadati</taxon>
        <taxon>Bacteroidota</taxon>
        <taxon>Bacteroidia</taxon>
        <taxon>Bacteroidales</taxon>
        <taxon>Bacteroidaceae</taxon>
        <taxon>Bacteroides</taxon>
    </lineage>
</organism>